<proteinExistence type="predicted"/>
<feature type="signal peptide" evidence="1">
    <location>
        <begin position="1"/>
        <end position="26"/>
    </location>
</feature>
<protein>
    <submittedName>
        <fullName evidence="2">Uncharacterized protein</fullName>
    </submittedName>
</protein>
<keyword evidence="1" id="KW-0732">Signal</keyword>
<dbReference type="AlphaFoldDB" id="A0AAD9QPA0"/>
<dbReference type="EMBL" id="JARQWQ010000022">
    <property type="protein sequence ID" value="KAK2564640.1"/>
    <property type="molecule type" value="Genomic_DNA"/>
</dbReference>
<comment type="caution">
    <text evidence="2">The sequence shown here is derived from an EMBL/GenBank/DDBJ whole genome shotgun (WGS) entry which is preliminary data.</text>
</comment>
<feature type="chain" id="PRO_5042067815" evidence="1">
    <location>
        <begin position="27"/>
        <end position="90"/>
    </location>
</feature>
<sequence length="90" mass="10107">MKPESVFARLLIVSFLLALFLDDAHSAIGLNVPRKNFKVESKNSPTRLMTSHRRNVCEAARTLNCASEFQNQPDDLLGEQKILSQSTMSE</sequence>
<accession>A0AAD9QPA0</accession>
<evidence type="ECO:0000313" key="2">
    <source>
        <dbReference type="EMBL" id="KAK2564640.1"/>
    </source>
</evidence>
<organism evidence="2 3">
    <name type="scientific">Acropora cervicornis</name>
    <name type="common">Staghorn coral</name>
    <dbReference type="NCBI Taxonomy" id="6130"/>
    <lineage>
        <taxon>Eukaryota</taxon>
        <taxon>Metazoa</taxon>
        <taxon>Cnidaria</taxon>
        <taxon>Anthozoa</taxon>
        <taxon>Hexacorallia</taxon>
        <taxon>Scleractinia</taxon>
        <taxon>Astrocoeniina</taxon>
        <taxon>Acroporidae</taxon>
        <taxon>Acropora</taxon>
    </lineage>
</organism>
<gene>
    <name evidence="2" type="ORF">P5673_012113</name>
</gene>
<reference evidence="2" key="1">
    <citation type="journal article" date="2023" name="G3 (Bethesda)">
        <title>Whole genome assembly and annotation of the endangered Caribbean coral Acropora cervicornis.</title>
        <authorList>
            <person name="Selwyn J.D."/>
            <person name="Vollmer S.V."/>
        </authorList>
    </citation>
    <scope>NUCLEOTIDE SEQUENCE</scope>
    <source>
        <strain evidence="2">K2</strain>
    </source>
</reference>
<name>A0AAD9QPA0_ACRCE</name>
<evidence type="ECO:0000256" key="1">
    <source>
        <dbReference type="SAM" id="SignalP"/>
    </source>
</evidence>
<evidence type="ECO:0000313" key="3">
    <source>
        <dbReference type="Proteomes" id="UP001249851"/>
    </source>
</evidence>
<dbReference type="Proteomes" id="UP001249851">
    <property type="component" value="Unassembled WGS sequence"/>
</dbReference>
<reference evidence="2" key="2">
    <citation type="journal article" date="2023" name="Science">
        <title>Genomic signatures of disease resistance in endangered staghorn corals.</title>
        <authorList>
            <person name="Vollmer S.V."/>
            <person name="Selwyn J.D."/>
            <person name="Despard B.A."/>
            <person name="Roesel C.L."/>
        </authorList>
    </citation>
    <scope>NUCLEOTIDE SEQUENCE</scope>
    <source>
        <strain evidence="2">K2</strain>
    </source>
</reference>
<keyword evidence="3" id="KW-1185">Reference proteome</keyword>